<evidence type="ECO:0000256" key="5">
    <source>
        <dbReference type="ARBA" id="ARBA00022741"/>
    </source>
</evidence>
<dbReference type="InterPro" id="IPR043136">
    <property type="entry name" value="B30.2/SPRY_sf"/>
</dbReference>
<dbReference type="PRINTS" id="PR01407">
    <property type="entry name" value="BUTYPHLNCDUF"/>
</dbReference>
<dbReference type="InterPro" id="IPR001611">
    <property type="entry name" value="Leu-rich_rpt"/>
</dbReference>
<evidence type="ECO:0000256" key="4">
    <source>
        <dbReference type="ARBA" id="ARBA00022737"/>
    </source>
</evidence>
<dbReference type="SMART" id="SM00449">
    <property type="entry name" value="SPRY"/>
    <property type="match status" value="1"/>
</dbReference>
<dbReference type="Pfam" id="PF00622">
    <property type="entry name" value="SPRY"/>
    <property type="match status" value="1"/>
</dbReference>
<feature type="domain" description="NACHT" evidence="8">
    <location>
        <begin position="40"/>
        <end position="174"/>
    </location>
</feature>
<feature type="domain" description="B30.2/SPRY" evidence="7">
    <location>
        <begin position="747"/>
        <end position="941"/>
    </location>
</feature>
<dbReference type="InterPro" id="IPR041267">
    <property type="entry name" value="NLRP_HD2"/>
</dbReference>
<name>A0A8C5A2M0_GADMO</name>
<reference evidence="9" key="1">
    <citation type="submission" date="2025-08" db="UniProtKB">
        <authorList>
            <consortium name="Ensembl"/>
        </authorList>
    </citation>
    <scope>IDENTIFICATION</scope>
</reference>
<dbReference type="Gene3D" id="3.40.50.300">
    <property type="entry name" value="P-loop containing nucleotide triphosphate hydrolases"/>
    <property type="match status" value="1"/>
</dbReference>
<reference evidence="9" key="2">
    <citation type="submission" date="2025-09" db="UniProtKB">
        <authorList>
            <consortium name="Ensembl"/>
        </authorList>
    </citation>
    <scope>IDENTIFICATION</scope>
</reference>
<accession>A0A8C5A2M0</accession>
<evidence type="ECO:0000256" key="3">
    <source>
        <dbReference type="ARBA" id="ARBA00022614"/>
    </source>
</evidence>
<keyword evidence="5" id="KW-0547">Nucleotide-binding</keyword>
<dbReference type="PANTHER" id="PTHR24106">
    <property type="entry name" value="NACHT, LRR AND CARD DOMAINS-CONTAINING"/>
    <property type="match status" value="1"/>
</dbReference>
<evidence type="ECO:0000256" key="6">
    <source>
        <dbReference type="ARBA" id="ARBA00022840"/>
    </source>
</evidence>
<evidence type="ECO:0000256" key="2">
    <source>
        <dbReference type="ARBA" id="ARBA00022490"/>
    </source>
</evidence>
<keyword evidence="4" id="KW-0677">Repeat</keyword>
<dbReference type="GO" id="GO:0005737">
    <property type="term" value="C:cytoplasm"/>
    <property type="evidence" value="ECO:0007669"/>
    <property type="project" value="UniProtKB-SubCell"/>
</dbReference>
<protein>
    <recommendedName>
        <fullName evidence="11">NACHT, LRR and PYD domains-containing protein 12-like</fullName>
    </recommendedName>
</protein>
<dbReference type="Proteomes" id="UP000694546">
    <property type="component" value="Chromosome 21"/>
</dbReference>
<keyword evidence="6" id="KW-0067">ATP-binding</keyword>
<dbReference type="PROSITE" id="PS50837">
    <property type="entry name" value="NACHT"/>
    <property type="match status" value="1"/>
</dbReference>
<dbReference type="InterPro" id="IPR006574">
    <property type="entry name" value="PRY"/>
</dbReference>
<dbReference type="SMART" id="SM00368">
    <property type="entry name" value="LRR_RI"/>
    <property type="match status" value="6"/>
</dbReference>
<keyword evidence="3" id="KW-0433">Leucine-rich repeat</keyword>
<dbReference type="SUPFAM" id="SSF52047">
    <property type="entry name" value="RNI-like"/>
    <property type="match status" value="1"/>
</dbReference>
<dbReference type="AlphaFoldDB" id="A0A8C5A2M0"/>
<evidence type="ECO:0000256" key="1">
    <source>
        <dbReference type="ARBA" id="ARBA00004496"/>
    </source>
</evidence>
<dbReference type="Gene3D" id="3.80.10.10">
    <property type="entry name" value="Ribonuclease Inhibitor"/>
    <property type="match status" value="1"/>
</dbReference>
<keyword evidence="10" id="KW-1185">Reference proteome</keyword>
<dbReference type="InterPro" id="IPR051261">
    <property type="entry name" value="NLR"/>
</dbReference>
<evidence type="ECO:0000259" key="7">
    <source>
        <dbReference type="PROSITE" id="PS50188"/>
    </source>
</evidence>
<dbReference type="GO" id="GO:0005524">
    <property type="term" value="F:ATP binding"/>
    <property type="evidence" value="ECO:0007669"/>
    <property type="project" value="UniProtKB-KW"/>
</dbReference>
<dbReference type="Pfam" id="PF05729">
    <property type="entry name" value="NACHT"/>
    <property type="match status" value="1"/>
</dbReference>
<dbReference type="Pfam" id="PF13516">
    <property type="entry name" value="LRR_6"/>
    <property type="match status" value="4"/>
</dbReference>
<evidence type="ECO:0008006" key="11">
    <source>
        <dbReference type="Google" id="ProtNLM"/>
    </source>
</evidence>
<dbReference type="InterPro" id="IPR001870">
    <property type="entry name" value="B30.2/SPRY"/>
</dbReference>
<dbReference type="InterPro" id="IPR041075">
    <property type="entry name" value="NOD1/2_WH"/>
</dbReference>
<proteinExistence type="predicted"/>
<dbReference type="Pfam" id="PF17776">
    <property type="entry name" value="NLRC4_HD2"/>
    <property type="match status" value="1"/>
</dbReference>
<dbReference type="InterPro" id="IPR007111">
    <property type="entry name" value="NACHT_NTPase"/>
</dbReference>
<dbReference type="InterPro" id="IPR013320">
    <property type="entry name" value="ConA-like_dom_sf"/>
</dbReference>
<evidence type="ECO:0000313" key="10">
    <source>
        <dbReference type="Proteomes" id="UP000694546"/>
    </source>
</evidence>
<dbReference type="Gene3D" id="2.60.120.920">
    <property type="match status" value="1"/>
</dbReference>
<dbReference type="Ensembl" id="ENSGMOT00000075169.1">
    <property type="protein sequence ID" value="ENSGMOP00000025696.1"/>
    <property type="gene ID" value="ENSGMOG00000036990.1"/>
</dbReference>
<dbReference type="Pfam" id="PF13765">
    <property type="entry name" value="PRY"/>
    <property type="match status" value="1"/>
</dbReference>
<comment type="subcellular location">
    <subcellularLocation>
        <location evidence="1">Cytoplasm</location>
    </subcellularLocation>
</comment>
<organism evidence="9 10">
    <name type="scientific">Gadus morhua</name>
    <name type="common">Atlantic cod</name>
    <dbReference type="NCBI Taxonomy" id="8049"/>
    <lineage>
        <taxon>Eukaryota</taxon>
        <taxon>Metazoa</taxon>
        <taxon>Chordata</taxon>
        <taxon>Craniata</taxon>
        <taxon>Vertebrata</taxon>
        <taxon>Euteleostomi</taxon>
        <taxon>Actinopterygii</taxon>
        <taxon>Neopterygii</taxon>
        <taxon>Teleostei</taxon>
        <taxon>Neoteleostei</taxon>
        <taxon>Acanthomorphata</taxon>
        <taxon>Zeiogadaria</taxon>
        <taxon>Gadariae</taxon>
        <taxon>Gadiformes</taxon>
        <taxon>Gadoidei</taxon>
        <taxon>Gadidae</taxon>
        <taxon>Gadus</taxon>
    </lineage>
</organism>
<dbReference type="InterPro" id="IPR003879">
    <property type="entry name" value="Butyrophylin_SPRY"/>
</dbReference>
<dbReference type="SUPFAM" id="SSF49899">
    <property type="entry name" value="Concanavalin A-like lectins/glucanases"/>
    <property type="match status" value="1"/>
</dbReference>
<evidence type="ECO:0000313" key="9">
    <source>
        <dbReference type="Ensembl" id="ENSGMOP00000025696.1"/>
    </source>
</evidence>
<dbReference type="PROSITE" id="PS50188">
    <property type="entry name" value="B302_SPRY"/>
    <property type="match status" value="1"/>
</dbReference>
<dbReference type="Pfam" id="PF17779">
    <property type="entry name" value="WHD_NOD2"/>
    <property type="match status" value="1"/>
</dbReference>
<sequence length="952" mass="106990">MEHEIRQMELCTRKLQAAPEKVVKCEDMFKPPSGPERQTRVVLTKGLAGIGKTYSVQKLMLDWAEDKACLDIGFLLSLQFRELNRMRDEQLSLFELLKRFHMMIEDEDLRNLDKYSVVIVFDGLDECRLPLDFQKNSPWTDMAKATSVDVLLTNLIKGDLLPSASVWITSRPAAANKIPPGCVDVVTEIRGFLNPQKEEYFRGRFSDENLATRAISHVKSARSLYIMCHIPLFCWIMATVLEDMLDQNETREIPKTLTEMYIRFLEIQTRTTASKYGDADSSQVILTLGKVAFIQLEKGHLIFYEEDLVECGIDVNKAAVYSGVFTQIFKEEHGHCSNKVFCFVHLSIQEFLAAVYKTELNSRPPGFFHRFFSWFRNHDIYQRSVDDALQTSDGHLDLYLRFLLGLSLETNWSSLQSLLEAGQAGIRSGNGEKICKYIKKKIGESSSSERCINMFYCLNELHDDSLVEEVKKFLNSKDKDKRSPAQWSALVFVLLTSENNLDEIDLKQYSASEEGLLRLLPVVKTCRNARLNQCNLTASSCEALRSALSCSTLTELDLSHNSLQDSGAEVLFGEMRSPHCKLEVLRLSGCLLTQQSCGALALALTSSTSLRELDLSINDLEDSGLQQISPGLARLHKLSMSQCSLSHACCEALSSALSQPHSALRELDLSNNHLQDQGVKLLSSGLQSVSCQLRILRLSGCGVSGEGCDSLAHVLTCKQSKLAELDLSYNHLDGRKLSGAKPTMKLDVDHCGEYRLQPGLLKYACKVTMDPHTAHQNLVVSDDHRTTTWKRQAQSLTDADRAERFDSRRQVLCEQGLTGGRSYWEAEITREVDLGVAYRSLKRKGEDGTSIGESNSWAMYRSDTNYTVRHDGASHSLPITPTASERVGMYLDWAKGTLSFYSVYSDRHKHLYTFQATFTDPLYPAFGFGVNAVVHLPQIQADGRQERPPGAE</sequence>
<evidence type="ECO:0000259" key="8">
    <source>
        <dbReference type="PROSITE" id="PS50837"/>
    </source>
</evidence>
<dbReference type="SMART" id="SM00589">
    <property type="entry name" value="PRY"/>
    <property type="match status" value="1"/>
</dbReference>
<keyword evidence="2" id="KW-0963">Cytoplasm</keyword>
<dbReference type="GeneTree" id="ENSGT01150000286904"/>
<dbReference type="InterPro" id="IPR027417">
    <property type="entry name" value="P-loop_NTPase"/>
</dbReference>
<dbReference type="InterPro" id="IPR032675">
    <property type="entry name" value="LRR_dom_sf"/>
</dbReference>
<dbReference type="InterPro" id="IPR003877">
    <property type="entry name" value="SPRY_dom"/>
</dbReference>